<keyword evidence="5" id="KW-0136">Cellulose degradation</keyword>
<dbReference type="GO" id="GO:0008810">
    <property type="term" value="F:cellulase activity"/>
    <property type="evidence" value="ECO:0007669"/>
    <property type="project" value="UniProtKB-EC"/>
</dbReference>
<evidence type="ECO:0000313" key="9">
    <source>
        <dbReference type="Proteomes" id="UP000198552"/>
    </source>
</evidence>
<comment type="catalytic activity">
    <reaction evidence="1">
        <text>Endohydrolysis of (1-&gt;4)-beta-D-glucosidic linkages in cellulose, lichenin and cereal beta-D-glucans.</text>
        <dbReference type="EC" id="3.2.1.4"/>
    </reaction>
</comment>
<evidence type="ECO:0000256" key="2">
    <source>
        <dbReference type="ARBA" id="ARBA00009209"/>
    </source>
</evidence>
<dbReference type="EMBL" id="FNHP01000002">
    <property type="protein sequence ID" value="SDM07615.1"/>
    <property type="molecule type" value="Genomic_DNA"/>
</dbReference>
<keyword evidence="4" id="KW-0378">Hydrolase</keyword>
<keyword evidence="9" id="KW-1185">Reference proteome</keyword>
<evidence type="ECO:0000256" key="6">
    <source>
        <dbReference type="ARBA" id="ARBA00023295"/>
    </source>
</evidence>
<keyword evidence="6" id="KW-0326">Glycosidase</keyword>
<dbReference type="InterPro" id="IPR008928">
    <property type="entry name" value="6-hairpin_glycosidase_sf"/>
</dbReference>
<reference evidence="9" key="1">
    <citation type="submission" date="2016-10" db="EMBL/GenBank/DDBJ databases">
        <authorList>
            <person name="Varghese N."/>
            <person name="Submissions S."/>
        </authorList>
    </citation>
    <scope>NUCLEOTIDE SEQUENCE [LARGE SCALE GENOMIC DNA]</scope>
    <source>
        <strain evidence="9">EPL6</strain>
    </source>
</reference>
<dbReference type="OrthoDB" id="9766708at2"/>
<evidence type="ECO:0000256" key="7">
    <source>
        <dbReference type="ARBA" id="ARBA00023326"/>
    </source>
</evidence>
<dbReference type="EC" id="3.2.1.4" evidence="3"/>
<dbReference type="PRINTS" id="PR00735">
    <property type="entry name" value="GLHYDRLASE8"/>
</dbReference>
<dbReference type="SUPFAM" id="SSF48208">
    <property type="entry name" value="Six-hairpin glycosidases"/>
    <property type="match status" value="1"/>
</dbReference>
<dbReference type="NCBIfam" id="NF008305">
    <property type="entry name" value="PRK11097.1"/>
    <property type="match status" value="1"/>
</dbReference>
<accession>A0A1G9QB97</accession>
<evidence type="ECO:0000256" key="1">
    <source>
        <dbReference type="ARBA" id="ARBA00000966"/>
    </source>
</evidence>
<evidence type="ECO:0000256" key="5">
    <source>
        <dbReference type="ARBA" id="ARBA00023001"/>
    </source>
</evidence>
<proteinExistence type="inferred from homology"/>
<keyword evidence="7" id="KW-0624">Polysaccharide degradation</keyword>
<dbReference type="GO" id="GO:0030245">
    <property type="term" value="P:cellulose catabolic process"/>
    <property type="evidence" value="ECO:0007669"/>
    <property type="project" value="UniProtKB-KW"/>
</dbReference>
<gene>
    <name evidence="8" type="ORF">SAMN05428957_102151</name>
</gene>
<name>A0A1G9QB97_9BURK</name>
<dbReference type="InterPro" id="IPR012341">
    <property type="entry name" value="6hp_glycosidase-like_sf"/>
</dbReference>
<comment type="similarity">
    <text evidence="2">Belongs to the glycosyl hydrolase 8 (cellulase D) family.</text>
</comment>
<dbReference type="Proteomes" id="UP000198552">
    <property type="component" value="Unassembled WGS sequence"/>
</dbReference>
<sequence>MAALLAAGGAAHGQGAGCAAADWPLWQRFAQRFMQSDGRVIDHSVKQQHSTSEGQSYAMFFALVANDRERFDKAWSWSIANLAEGDMGKRLPAWQWGRREDGSWGVVDPNPASDGNLWFVYALAEAGRLWNEPRYTEQARSLLALVAAQEVADLPGLGPTLLPAAQGFTMGSATWRLNPSYLPVFLARALQQLDPKGPWKAVLASHARLLGEASSKGFIADWVAWHAPSGTKGSFLTDPQKGDVGSYDAIRTYLWAGMTPRADPLAAVQQQRLGGMAALLQGGAALPPERVHVSIGHAEGQGPVGFSAALLPYLQARGAQAALKAQQERVRRELLEAPQDAPPRYYDQVLGLFGTGYLEQRYQFLPLGRLQPRWEQACPNQGRSATPATAR</sequence>
<organism evidence="8 9">
    <name type="scientific">Oryzisolibacter propanilivorax</name>
    <dbReference type="NCBI Taxonomy" id="1527607"/>
    <lineage>
        <taxon>Bacteria</taxon>
        <taxon>Pseudomonadati</taxon>
        <taxon>Pseudomonadota</taxon>
        <taxon>Betaproteobacteria</taxon>
        <taxon>Burkholderiales</taxon>
        <taxon>Comamonadaceae</taxon>
        <taxon>Oryzisolibacter</taxon>
    </lineage>
</organism>
<keyword evidence="7" id="KW-0119">Carbohydrate metabolism</keyword>
<dbReference type="STRING" id="1527607.SAMN05428957_102151"/>
<evidence type="ECO:0000313" key="8">
    <source>
        <dbReference type="EMBL" id="SDM07615.1"/>
    </source>
</evidence>
<dbReference type="InterPro" id="IPR002037">
    <property type="entry name" value="Glyco_hydro_8"/>
</dbReference>
<dbReference type="AlphaFoldDB" id="A0A1G9QB97"/>
<evidence type="ECO:0000256" key="3">
    <source>
        <dbReference type="ARBA" id="ARBA00012601"/>
    </source>
</evidence>
<dbReference type="Gene3D" id="1.50.10.10">
    <property type="match status" value="1"/>
</dbReference>
<evidence type="ECO:0000256" key="4">
    <source>
        <dbReference type="ARBA" id="ARBA00022801"/>
    </source>
</evidence>
<protein>
    <recommendedName>
        <fullName evidence="3">cellulase</fullName>
        <ecNumber evidence="3">3.2.1.4</ecNumber>
    </recommendedName>
</protein>
<dbReference type="Pfam" id="PF01270">
    <property type="entry name" value="Glyco_hydro_8"/>
    <property type="match status" value="1"/>
</dbReference>